<organism evidence="1 2">
    <name type="scientific">Nocardioides pinisoli</name>
    <dbReference type="NCBI Taxonomy" id="2950279"/>
    <lineage>
        <taxon>Bacteria</taxon>
        <taxon>Bacillati</taxon>
        <taxon>Actinomycetota</taxon>
        <taxon>Actinomycetes</taxon>
        <taxon>Propionibacteriales</taxon>
        <taxon>Nocardioidaceae</taxon>
        <taxon>Nocardioides</taxon>
    </lineage>
</organism>
<reference evidence="1 2" key="1">
    <citation type="submission" date="2022-06" db="EMBL/GenBank/DDBJ databases">
        <authorList>
            <person name="So Y."/>
        </authorList>
    </citation>
    <scope>NUCLEOTIDE SEQUENCE [LARGE SCALE GENOMIC DNA]</scope>
    <source>
        <strain evidence="1 2">STR3</strain>
    </source>
</reference>
<protein>
    <submittedName>
        <fullName evidence="1">Uncharacterized protein</fullName>
    </submittedName>
</protein>
<dbReference type="EMBL" id="JANARS010000001">
    <property type="protein sequence ID" value="MCP3420913.1"/>
    <property type="molecule type" value="Genomic_DNA"/>
</dbReference>
<dbReference type="RefSeq" id="WP_254180131.1">
    <property type="nucleotide sequence ID" value="NZ_JANARS010000001.1"/>
</dbReference>
<keyword evidence="2" id="KW-1185">Reference proteome</keyword>
<accession>A0ABT1KT39</accession>
<sequence length="250" mass="26225">MPSTEEQADVVAHVSAFGVVVPIRTSHALRGPVLEAWRDALTDDEPTTDAVQAAGTDVENALHHLSPAVTTAAIDARAGQLVMLHAAALADTETGRTAVLVAASGTGKTTASLTLGKTFAYLTDETAAITRDGVVLQYRKPLSIIDGSHVKKQIAPSALGLRSTDLDGRLAALLMIERDPGHEGEPQVEKLDTVDAIAAIAPQSSYLPSMDKPLHRLAELVHLVGGARRVRYAESADLAAVLTRLLAVPS</sequence>
<gene>
    <name evidence="1" type="ORF">NCI01_03815</name>
</gene>
<proteinExistence type="predicted"/>
<comment type="caution">
    <text evidence="1">The sequence shown here is derived from an EMBL/GenBank/DDBJ whole genome shotgun (WGS) entry which is preliminary data.</text>
</comment>
<evidence type="ECO:0000313" key="1">
    <source>
        <dbReference type="EMBL" id="MCP3420913.1"/>
    </source>
</evidence>
<dbReference type="Proteomes" id="UP001204524">
    <property type="component" value="Unassembled WGS sequence"/>
</dbReference>
<evidence type="ECO:0000313" key="2">
    <source>
        <dbReference type="Proteomes" id="UP001204524"/>
    </source>
</evidence>
<name>A0ABT1KT39_9ACTN</name>